<keyword evidence="3" id="KW-1185">Reference proteome</keyword>
<protein>
    <recommendedName>
        <fullName evidence="4">Terminase small subunit</fullName>
    </recommendedName>
</protein>
<name>A0A0D6JFE8_9HYPH</name>
<dbReference type="KEGG" id="fil:BN1229_v1_2047"/>
<feature type="region of interest" description="Disordered" evidence="1">
    <location>
        <begin position="1"/>
        <end position="22"/>
    </location>
</feature>
<evidence type="ECO:0000313" key="3">
    <source>
        <dbReference type="Proteomes" id="UP000033187"/>
    </source>
</evidence>
<proteinExistence type="predicted"/>
<organism evidence="2 3">
    <name type="scientific">Candidatus Filomicrobium marinum</name>
    <dbReference type="NCBI Taxonomy" id="1608628"/>
    <lineage>
        <taxon>Bacteria</taxon>
        <taxon>Pseudomonadati</taxon>
        <taxon>Pseudomonadota</taxon>
        <taxon>Alphaproteobacteria</taxon>
        <taxon>Hyphomicrobiales</taxon>
        <taxon>Hyphomicrobiaceae</taxon>
        <taxon>Filomicrobium</taxon>
    </lineage>
</organism>
<evidence type="ECO:0000256" key="1">
    <source>
        <dbReference type="SAM" id="MobiDB-lite"/>
    </source>
</evidence>
<dbReference type="Proteomes" id="UP000033187">
    <property type="component" value="Chromosome 1"/>
</dbReference>
<dbReference type="KEGG" id="fiy:BN1229_v1_2049"/>
<sequence length="162" mass="17722">MASRKSKTTKKRSPTGRPERFTPAQVIAALETSAGLICAAARKLRCSHSTVIDYIDKHPEIATRLDEIVEETLDFAEASLLQLMRDSKSPTVQLNASIFYLRTKGKKRGYVVSAEVTGKDGGPIETNNKQTLDLSNLSTEELAVLEQAAMVGLAKANVHRTH</sequence>
<dbReference type="AlphaFoldDB" id="A0A0D6JFE8"/>
<dbReference type="EMBL" id="LN829119">
    <property type="protein sequence ID" value="CPR19189.1"/>
    <property type="molecule type" value="Genomic_DNA"/>
</dbReference>
<evidence type="ECO:0008006" key="4">
    <source>
        <dbReference type="Google" id="ProtNLM"/>
    </source>
</evidence>
<accession>A0A0D6JFE8</accession>
<feature type="compositionally biased region" description="Basic residues" evidence="1">
    <location>
        <begin position="1"/>
        <end position="14"/>
    </location>
</feature>
<gene>
    <name evidence="2" type="ORF">YBN1229_v1_2049</name>
</gene>
<dbReference type="OrthoDB" id="1454657at2"/>
<dbReference type="RefSeq" id="WP_046478110.1">
    <property type="nucleotide sequence ID" value="NZ_LN829118.1"/>
</dbReference>
<reference evidence="3" key="1">
    <citation type="submission" date="2015-02" db="EMBL/GenBank/DDBJ databases">
        <authorList>
            <person name="Chooi Y.-H."/>
        </authorList>
    </citation>
    <scope>NUCLEOTIDE SEQUENCE [LARGE SCALE GENOMIC DNA]</scope>
    <source>
        <strain evidence="3">strain Y</strain>
    </source>
</reference>
<evidence type="ECO:0000313" key="2">
    <source>
        <dbReference type="EMBL" id="CPR19189.1"/>
    </source>
</evidence>